<evidence type="ECO:0000313" key="1">
    <source>
        <dbReference type="EMBL" id="CAK5057752.1"/>
    </source>
</evidence>
<gene>
    <name evidence="1" type="ORF">MENTE1834_LOCUS15286</name>
</gene>
<dbReference type="Proteomes" id="UP001497535">
    <property type="component" value="Unassembled WGS sequence"/>
</dbReference>
<accession>A0ACB0YQ97</accession>
<name>A0ACB0YQ97_MELEN</name>
<keyword evidence="2" id="KW-1185">Reference proteome</keyword>
<dbReference type="EMBL" id="CAVMJV010000016">
    <property type="protein sequence ID" value="CAK5057752.1"/>
    <property type="molecule type" value="Genomic_DNA"/>
</dbReference>
<sequence length="379" mass="42295">MTTATMSPLLASPKTKTASMVEENENDVVEQLLRVAEAREAVERLENEQREVLEGLKEIEEDENFLMRAKQTLADLAAEKRIHTDAIRQIDEDRQELSPALEEMRLKRRRTEADLSERCSHVPLLLAQLQQRAKLLELACPLIDDLLPSGVTAAAFNSRDPVSQRLSDDSPSIYSTSLPTQTTTPNTANIPSILQSPPSSLMLNFPQTNNNNVDSSMQQINLHGIAALFMLQHAATTHQFVTAAAAAAANNNNTQQQTNNHLNFNNSQQPNHHHLLSQAIRHNNFIRQQQQQQIGGGNQFPMRALEELSRAREQQARKVPNAAQRSAAAALETTHQSPPMKTCASCQDQIHRNAPVCPNCKCKSRSKNPKKPRKKLAER</sequence>
<organism evidence="1 2">
    <name type="scientific">Meloidogyne enterolobii</name>
    <name type="common">Root-knot nematode worm</name>
    <name type="synonym">Meloidogyne mayaguensis</name>
    <dbReference type="NCBI Taxonomy" id="390850"/>
    <lineage>
        <taxon>Eukaryota</taxon>
        <taxon>Metazoa</taxon>
        <taxon>Ecdysozoa</taxon>
        <taxon>Nematoda</taxon>
        <taxon>Chromadorea</taxon>
        <taxon>Rhabditida</taxon>
        <taxon>Tylenchina</taxon>
        <taxon>Tylenchomorpha</taxon>
        <taxon>Tylenchoidea</taxon>
        <taxon>Meloidogynidae</taxon>
        <taxon>Meloidogyninae</taxon>
        <taxon>Meloidogyne</taxon>
    </lineage>
</organism>
<evidence type="ECO:0000313" key="2">
    <source>
        <dbReference type="Proteomes" id="UP001497535"/>
    </source>
</evidence>
<reference evidence="1" key="1">
    <citation type="submission" date="2023-11" db="EMBL/GenBank/DDBJ databases">
        <authorList>
            <person name="Poullet M."/>
        </authorList>
    </citation>
    <scope>NUCLEOTIDE SEQUENCE</scope>
    <source>
        <strain evidence="1">E1834</strain>
    </source>
</reference>
<comment type="caution">
    <text evidence="1">The sequence shown here is derived from an EMBL/GenBank/DDBJ whole genome shotgun (WGS) entry which is preliminary data.</text>
</comment>
<proteinExistence type="predicted"/>
<protein>
    <submittedName>
        <fullName evidence="1">Uncharacterized protein</fullName>
    </submittedName>
</protein>